<reference evidence="2" key="1">
    <citation type="submission" date="2016-10" db="EMBL/GenBank/DDBJ databases">
        <authorList>
            <person name="Varghese N."/>
            <person name="Submissions S."/>
        </authorList>
    </citation>
    <scope>NUCLEOTIDE SEQUENCE [LARGE SCALE GENOMIC DNA]</scope>
    <source>
        <strain evidence="2">CGMCC 1.10121</strain>
    </source>
</reference>
<name>A0A1H8V6V6_9EURY</name>
<dbReference type="Proteomes" id="UP000199126">
    <property type="component" value="Unassembled WGS sequence"/>
</dbReference>
<evidence type="ECO:0000313" key="1">
    <source>
        <dbReference type="EMBL" id="SEP11165.1"/>
    </source>
</evidence>
<proteinExistence type="predicted"/>
<dbReference type="AlphaFoldDB" id="A0A1H8V6V6"/>
<organism evidence="1 2">
    <name type="scientific">Halogranum amylolyticum</name>
    <dbReference type="NCBI Taxonomy" id="660520"/>
    <lineage>
        <taxon>Archaea</taxon>
        <taxon>Methanobacteriati</taxon>
        <taxon>Methanobacteriota</taxon>
        <taxon>Stenosarchaea group</taxon>
        <taxon>Halobacteria</taxon>
        <taxon>Halobacteriales</taxon>
        <taxon>Haloferacaceae</taxon>
    </lineage>
</organism>
<protein>
    <submittedName>
        <fullName evidence="1">Uncharacterized protein</fullName>
    </submittedName>
</protein>
<keyword evidence="2" id="KW-1185">Reference proteome</keyword>
<dbReference type="EMBL" id="FODV01000014">
    <property type="protein sequence ID" value="SEP11165.1"/>
    <property type="molecule type" value="Genomic_DNA"/>
</dbReference>
<gene>
    <name evidence="1" type="ORF">SAMN04487948_114101</name>
</gene>
<sequence>MILFLAGFINDDEAPVVGPDVNRLVDAVVTAKEIPDAARETCDASSKRDQEFPPLYCRRYDRAIVTPHG</sequence>
<evidence type="ECO:0000313" key="2">
    <source>
        <dbReference type="Proteomes" id="UP000199126"/>
    </source>
</evidence>
<accession>A0A1H8V6V6</accession>